<evidence type="ECO:0000313" key="6">
    <source>
        <dbReference type="Proteomes" id="UP000756710"/>
    </source>
</evidence>
<dbReference type="PANTHER" id="PTHR43132:SF8">
    <property type="entry name" value="HTH-TYPE TRANSCRIPTIONAL REGULATOR KMTR"/>
    <property type="match status" value="1"/>
</dbReference>
<name>A0ABS4N4W9_9ACTN</name>
<dbReference type="InterPro" id="IPR036390">
    <property type="entry name" value="WH_DNA-bd_sf"/>
</dbReference>
<dbReference type="SMART" id="SM00418">
    <property type="entry name" value="HTH_ARSR"/>
    <property type="match status" value="1"/>
</dbReference>
<dbReference type="InterPro" id="IPR011991">
    <property type="entry name" value="ArsR-like_HTH"/>
</dbReference>
<reference evidence="5 6" key="1">
    <citation type="submission" date="2021-03" db="EMBL/GenBank/DDBJ databases">
        <title>Genomic Encyclopedia of Type Strains, Phase IV (KMG-IV): sequencing the most valuable type-strain genomes for metagenomic binning, comparative biology and taxonomic classification.</title>
        <authorList>
            <person name="Goeker M."/>
        </authorList>
    </citation>
    <scope>NUCLEOTIDE SEQUENCE [LARGE SCALE GENOMIC DNA]</scope>
    <source>
        <strain evidence="5 6">DSM 41954</strain>
    </source>
</reference>
<dbReference type="PANTHER" id="PTHR43132">
    <property type="entry name" value="ARSENICAL RESISTANCE OPERON REPRESSOR ARSR-RELATED"/>
    <property type="match status" value="1"/>
</dbReference>
<gene>
    <name evidence="5" type="ORF">J2Z30_008146</name>
</gene>
<evidence type="ECO:0000256" key="3">
    <source>
        <dbReference type="ARBA" id="ARBA00023163"/>
    </source>
</evidence>
<evidence type="ECO:0000259" key="4">
    <source>
        <dbReference type="PROSITE" id="PS50987"/>
    </source>
</evidence>
<sequence>MEPSPAIEDELMALRVAGHDRFAQLMSDYWSAAVAPYWPAMRGVLEEEILIRGRTLVTCGADMMLRELGGRIRWERPELNVPHQADLDWSMTDGRLIIVSVLFARGTRVFSTLHDTVAFSYQAQGAAVLSGHGSDIGKPVDDPRPRDSLTILLGRGRAAVLRALLSPTTTTGLASSIGLAPSTVSQHLAVLSSAGLVRRHRVGPRVLYELEDSGVILLSELGG</sequence>
<dbReference type="EMBL" id="JAGGLR010000028">
    <property type="protein sequence ID" value="MBP2067080.1"/>
    <property type="molecule type" value="Genomic_DNA"/>
</dbReference>
<dbReference type="Gene3D" id="1.10.10.10">
    <property type="entry name" value="Winged helix-like DNA-binding domain superfamily/Winged helix DNA-binding domain"/>
    <property type="match status" value="1"/>
</dbReference>
<protein>
    <submittedName>
        <fullName evidence="5">DNA-binding transcriptional ArsR family regulator</fullName>
    </submittedName>
</protein>
<proteinExistence type="predicted"/>
<dbReference type="Pfam" id="PF12840">
    <property type="entry name" value="HTH_20"/>
    <property type="match status" value="1"/>
</dbReference>
<keyword evidence="2 5" id="KW-0238">DNA-binding</keyword>
<keyword evidence="6" id="KW-1185">Reference proteome</keyword>
<comment type="caution">
    <text evidence="5">The sequence shown here is derived from an EMBL/GenBank/DDBJ whole genome shotgun (WGS) entry which is preliminary data.</text>
</comment>
<dbReference type="Proteomes" id="UP000756710">
    <property type="component" value="Unassembled WGS sequence"/>
</dbReference>
<evidence type="ECO:0000313" key="5">
    <source>
        <dbReference type="EMBL" id="MBP2067080.1"/>
    </source>
</evidence>
<dbReference type="InterPro" id="IPR001845">
    <property type="entry name" value="HTH_ArsR_DNA-bd_dom"/>
</dbReference>
<accession>A0ABS4N4W9</accession>
<dbReference type="GO" id="GO:0003677">
    <property type="term" value="F:DNA binding"/>
    <property type="evidence" value="ECO:0007669"/>
    <property type="project" value="UniProtKB-KW"/>
</dbReference>
<evidence type="ECO:0000256" key="2">
    <source>
        <dbReference type="ARBA" id="ARBA00023125"/>
    </source>
</evidence>
<feature type="domain" description="HTH arsR-type" evidence="4">
    <location>
        <begin position="125"/>
        <end position="223"/>
    </location>
</feature>
<dbReference type="InterPro" id="IPR036388">
    <property type="entry name" value="WH-like_DNA-bd_sf"/>
</dbReference>
<evidence type="ECO:0000256" key="1">
    <source>
        <dbReference type="ARBA" id="ARBA00023015"/>
    </source>
</evidence>
<dbReference type="PROSITE" id="PS50987">
    <property type="entry name" value="HTH_ARSR_2"/>
    <property type="match status" value="1"/>
</dbReference>
<keyword evidence="3" id="KW-0804">Transcription</keyword>
<dbReference type="InterPro" id="IPR051011">
    <property type="entry name" value="Metal_resp_trans_reg"/>
</dbReference>
<organism evidence="5 6">
    <name type="scientific">Streptomyces iranensis</name>
    <dbReference type="NCBI Taxonomy" id="576784"/>
    <lineage>
        <taxon>Bacteria</taxon>
        <taxon>Bacillati</taxon>
        <taxon>Actinomycetota</taxon>
        <taxon>Actinomycetes</taxon>
        <taxon>Kitasatosporales</taxon>
        <taxon>Streptomycetaceae</taxon>
        <taxon>Streptomyces</taxon>
        <taxon>Streptomyces violaceusniger group</taxon>
    </lineage>
</organism>
<dbReference type="RefSeq" id="WP_044567255.1">
    <property type="nucleotide sequence ID" value="NZ_BAABDR010000098.1"/>
</dbReference>
<keyword evidence="1" id="KW-0805">Transcription regulation</keyword>
<dbReference type="SUPFAM" id="SSF46785">
    <property type="entry name" value="Winged helix' DNA-binding domain"/>
    <property type="match status" value="1"/>
</dbReference>
<dbReference type="CDD" id="cd00090">
    <property type="entry name" value="HTH_ARSR"/>
    <property type="match status" value="1"/>
</dbReference>